<comment type="subcellular location">
    <subcellularLocation>
        <location evidence="1">Nucleus</location>
    </subcellularLocation>
</comment>
<accession>A0A8K0SXZ6</accession>
<keyword evidence="5" id="KW-0238">DNA-binding</keyword>
<evidence type="ECO:0000256" key="3">
    <source>
        <dbReference type="ARBA" id="ARBA00022833"/>
    </source>
</evidence>
<evidence type="ECO:0000256" key="6">
    <source>
        <dbReference type="ARBA" id="ARBA00023163"/>
    </source>
</evidence>
<keyword evidence="11" id="KW-1185">Reference proteome</keyword>
<keyword evidence="2" id="KW-0479">Metal-binding</keyword>
<dbReference type="GO" id="GO:0008270">
    <property type="term" value="F:zinc ion binding"/>
    <property type="evidence" value="ECO:0007669"/>
    <property type="project" value="InterPro"/>
</dbReference>
<dbReference type="GO" id="GO:0006351">
    <property type="term" value="P:DNA-templated transcription"/>
    <property type="evidence" value="ECO:0007669"/>
    <property type="project" value="InterPro"/>
</dbReference>
<dbReference type="PANTHER" id="PTHR47782:SF12">
    <property type="entry name" value="ZN(II)2CYS6 TRANSCRIPTION FACTOR (EUROFUNG)"/>
    <property type="match status" value="1"/>
</dbReference>
<dbReference type="GO" id="GO:0000981">
    <property type="term" value="F:DNA-binding transcription factor activity, RNA polymerase II-specific"/>
    <property type="evidence" value="ECO:0007669"/>
    <property type="project" value="TreeGrafter"/>
</dbReference>
<evidence type="ECO:0000313" key="11">
    <source>
        <dbReference type="Proteomes" id="UP000813444"/>
    </source>
</evidence>
<dbReference type="GO" id="GO:0043565">
    <property type="term" value="F:sequence-specific DNA binding"/>
    <property type="evidence" value="ECO:0007669"/>
    <property type="project" value="TreeGrafter"/>
</dbReference>
<dbReference type="GO" id="GO:0005634">
    <property type="term" value="C:nucleus"/>
    <property type="evidence" value="ECO:0007669"/>
    <property type="project" value="UniProtKB-SubCell"/>
</dbReference>
<dbReference type="InterPro" id="IPR052202">
    <property type="entry name" value="Yeast_MetPath_Reg"/>
</dbReference>
<evidence type="ECO:0000256" key="4">
    <source>
        <dbReference type="ARBA" id="ARBA00023015"/>
    </source>
</evidence>
<evidence type="ECO:0000256" key="7">
    <source>
        <dbReference type="ARBA" id="ARBA00023242"/>
    </source>
</evidence>
<name>A0A8K0SXZ6_9HYPO</name>
<evidence type="ECO:0000256" key="1">
    <source>
        <dbReference type="ARBA" id="ARBA00004123"/>
    </source>
</evidence>
<evidence type="ECO:0000259" key="9">
    <source>
        <dbReference type="SMART" id="SM00906"/>
    </source>
</evidence>
<dbReference type="EMBL" id="JAGPNK010000003">
    <property type="protein sequence ID" value="KAH7324540.1"/>
    <property type="molecule type" value="Genomic_DNA"/>
</dbReference>
<comment type="caution">
    <text evidence="10">The sequence shown here is derived from an EMBL/GenBank/DDBJ whole genome shotgun (WGS) entry which is preliminary data.</text>
</comment>
<evidence type="ECO:0000256" key="5">
    <source>
        <dbReference type="ARBA" id="ARBA00023125"/>
    </source>
</evidence>
<dbReference type="Pfam" id="PF04082">
    <property type="entry name" value="Fungal_trans"/>
    <property type="match status" value="1"/>
</dbReference>
<dbReference type="OrthoDB" id="5296287at2759"/>
<dbReference type="InterPro" id="IPR007219">
    <property type="entry name" value="XnlR_reg_dom"/>
</dbReference>
<reference evidence="10" key="1">
    <citation type="journal article" date="2021" name="Nat. Commun.">
        <title>Genetic determinants of endophytism in the Arabidopsis root mycobiome.</title>
        <authorList>
            <person name="Mesny F."/>
            <person name="Miyauchi S."/>
            <person name="Thiergart T."/>
            <person name="Pickel B."/>
            <person name="Atanasova L."/>
            <person name="Karlsson M."/>
            <person name="Huettel B."/>
            <person name="Barry K.W."/>
            <person name="Haridas S."/>
            <person name="Chen C."/>
            <person name="Bauer D."/>
            <person name="Andreopoulos W."/>
            <person name="Pangilinan J."/>
            <person name="LaButti K."/>
            <person name="Riley R."/>
            <person name="Lipzen A."/>
            <person name="Clum A."/>
            <person name="Drula E."/>
            <person name="Henrissat B."/>
            <person name="Kohler A."/>
            <person name="Grigoriev I.V."/>
            <person name="Martin F.M."/>
            <person name="Hacquard S."/>
        </authorList>
    </citation>
    <scope>NUCLEOTIDE SEQUENCE</scope>
    <source>
        <strain evidence="10">MPI-CAGE-CH-0235</strain>
    </source>
</reference>
<dbReference type="Proteomes" id="UP000813444">
    <property type="component" value="Unassembled WGS sequence"/>
</dbReference>
<dbReference type="CDD" id="cd12148">
    <property type="entry name" value="fungal_TF_MHR"/>
    <property type="match status" value="1"/>
</dbReference>
<keyword evidence="7" id="KW-0539">Nucleus</keyword>
<evidence type="ECO:0000256" key="8">
    <source>
        <dbReference type="SAM" id="MobiDB-lite"/>
    </source>
</evidence>
<protein>
    <submittedName>
        <fullName evidence="10">Fungal-specific transcription factor domain-containing protein</fullName>
    </submittedName>
</protein>
<keyword evidence="3" id="KW-0862">Zinc</keyword>
<dbReference type="AlphaFoldDB" id="A0A8K0SXZ6"/>
<keyword evidence="4" id="KW-0805">Transcription regulation</keyword>
<sequence length="628" mass="70347">MDPLSTWLSARSFLSMLFSDGRWRKSNAGLLRELIKAAGQPEASQKPCSLPSASEGSSLVERYLSWAHVMGPFLLRREVWELHSRVYADHSNSKAPDAGDLFRIFMIYALASIIPYRNGLHHQHPEGYYMAALQYLDSSFLARGMRSLEDLLLICRYGIYENIGTSIWDIVQLGGRLCIELELHAHDGPPNSPPIEKQRRRRVFWKFYLLDRYCSSTLDRPFAIDDRDIRIGLPADIDDHLLETWDGPFQSLDSVPGPQDPSIPTETTFFLRNVTLRQVSSHIHTEFSHLREECATASSQPHLTIGRIYMILNQLLEDLENWRAAAPAIANPTCIYHLTDWSDFLYAREKLYLVRRAVDLVPRRDGVLPKQFAALLLHASLQVIKQYSTLCQSSLVTHTRNYFHMMFTAGLSVIYCVSSNAKLSYKDLSASAQGLRACEATLTDMAVKLVHSNPYVTVYAALHRDVSHRIQRALMDSMGSSRPCSVPSSPNGHHADRHVDTVSDQSVLDATIGLPFNLLLPEDVQLQGTQQYVPSAEPFSDAHFTGAQPMTGGQLGEPASLPAGYPRYSSDTMFPLSSNELSTLGDDLLHWARTDDSTLRTIDTTLLDYIYGDPNSSGASTNAFMGGF</sequence>
<proteinExistence type="predicted"/>
<dbReference type="PANTHER" id="PTHR47782">
    <property type="entry name" value="ZN(II)2CYS6 TRANSCRIPTION FACTOR (EUROFUNG)-RELATED"/>
    <property type="match status" value="1"/>
</dbReference>
<evidence type="ECO:0000256" key="2">
    <source>
        <dbReference type="ARBA" id="ARBA00022723"/>
    </source>
</evidence>
<keyword evidence="6" id="KW-0804">Transcription</keyword>
<dbReference type="SMART" id="SM00906">
    <property type="entry name" value="Fungal_trans"/>
    <property type="match status" value="1"/>
</dbReference>
<feature type="region of interest" description="Disordered" evidence="8">
    <location>
        <begin position="543"/>
        <end position="564"/>
    </location>
</feature>
<organism evidence="10 11">
    <name type="scientific">Stachybotrys elegans</name>
    <dbReference type="NCBI Taxonomy" id="80388"/>
    <lineage>
        <taxon>Eukaryota</taxon>
        <taxon>Fungi</taxon>
        <taxon>Dikarya</taxon>
        <taxon>Ascomycota</taxon>
        <taxon>Pezizomycotina</taxon>
        <taxon>Sordariomycetes</taxon>
        <taxon>Hypocreomycetidae</taxon>
        <taxon>Hypocreales</taxon>
        <taxon>Stachybotryaceae</taxon>
        <taxon>Stachybotrys</taxon>
    </lineage>
</organism>
<feature type="domain" description="Xylanolytic transcriptional activator regulatory" evidence="9">
    <location>
        <begin position="167"/>
        <end position="240"/>
    </location>
</feature>
<evidence type="ECO:0000313" key="10">
    <source>
        <dbReference type="EMBL" id="KAH7324540.1"/>
    </source>
</evidence>
<gene>
    <name evidence="10" type="ORF">B0I35DRAFT_348325</name>
</gene>
<dbReference type="GO" id="GO:0045944">
    <property type="term" value="P:positive regulation of transcription by RNA polymerase II"/>
    <property type="evidence" value="ECO:0007669"/>
    <property type="project" value="TreeGrafter"/>
</dbReference>